<accession>A0A9P7BIB6</accession>
<dbReference type="EMBL" id="JAANQT010013645">
    <property type="protein sequence ID" value="KAG1273125.1"/>
    <property type="molecule type" value="Genomic_DNA"/>
</dbReference>
<gene>
    <name evidence="2" type="ORF">G6F64_015410</name>
</gene>
<dbReference type="AlphaFoldDB" id="A0A9P7BIB6"/>
<sequence length="78" mass="8029">MIAQRQHDPLAGLQAHRAAQPAGQRLHSGLEAGIRKGRAQTGGQRGLGGIRGGAALEKRAEMHGCLKVEQAAISGQAA</sequence>
<feature type="region of interest" description="Disordered" evidence="1">
    <location>
        <begin position="1"/>
        <end position="50"/>
    </location>
</feature>
<protein>
    <submittedName>
        <fullName evidence="2">Uncharacterized protein</fullName>
    </submittedName>
</protein>
<reference evidence="2" key="1">
    <citation type="journal article" date="2020" name="Microb. Genom.">
        <title>Genetic diversity of clinical and environmental Mucorales isolates obtained from an investigation of mucormycosis cases among solid organ transplant recipients.</title>
        <authorList>
            <person name="Nguyen M.H."/>
            <person name="Kaul D."/>
            <person name="Muto C."/>
            <person name="Cheng S.J."/>
            <person name="Richter R.A."/>
            <person name="Bruno V.M."/>
            <person name="Liu G."/>
            <person name="Beyhan S."/>
            <person name="Sundermann A.J."/>
            <person name="Mounaud S."/>
            <person name="Pasculle A.W."/>
            <person name="Nierman W.C."/>
            <person name="Driscoll E."/>
            <person name="Cumbie R."/>
            <person name="Clancy C.J."/>
            <person name="Dupont C.L."/>
        </authorList>
    </citation>
    <scope>NUCLEOTIDE SEQUENCE</scope>
    <source>
        <strain evidence="2">GL11</strain>
    </source>
</reference>
<dbReference type="Proteomes" id="UP000716291">
    <property type="component" value="Unassembled WGS sequence"/>
</dbReference>
<proteinExistence type="predicted"/>
<comment type="caution">
    <text evidence="2">The sequence shown here is derived from an EMBL/GenBank/DDBJ whole genome shotgun (WGS) entry which is preliminary data.</text>
</comment>
<keyword evidence="3" id="KW-1185">Reference proteome</keyword>
<evidence type="ECO:0000256" key="1">
    <source>
        <dbReference type="SAM" id="MobiDB-lite"/>
    </source>
</evidence>
<name>A0A9P7BIB6_RHIOR</name>
<evidence type="ECO:0000313" key="3">
    <source>
        <dbReference type="Proteomes" id="UP000716291"/>
    </source>
</evidence>
<evidence type="ECO:0000313" key="2">
    <source>
        <dbReference type="EMBL" id="KAG1273125.1"/>
    </source>
</evidence>
<organism evidence="2 3">
    <name type="scientific">Rhizopus oryzae</name>
    <name type="common">Mucormycosis agent</name>
    <name type="synonym">Rhizopus arrhizus var. delemar</name>
    <dbReference type="NCBI Taxonomy" id="64495"/>
    <lineage>
        <taxon>Eukaryota</taxon>
        <taxon>Fungi</taxon>
        <taxon>Fungi incertae sedis</taxon>
        <taxon>Mucoromycota</taxon>
        <taxon>Mucoromycotina</taxon>
        <taxon>Mucoromycetes</taxon>
        <taxon>Mucorales</taxon>
        <taxon>Mucorineae</taxon>
        <taxon>Rhizopodaceae</taxon>
        <taxon>Rhizopus</taxon>
    </lineage>
</organism>